<name>A0AAV5T462_9BILA</name>
<dbReference type="Proteomes" id="UP001432027">
    <property type="component" value="Unassembled WGS sequence"/>
</dbReference>
<reference evidence="1" key="1">
    <citation type="submission" date="2023-10" db="EMBL/GenBank/DDBJ databases">
        <title>Genome assembly of Pristionchus species.</title>
        <authorList>
            <person name="Yoshida K."/>
            <person name="Sommer R.J."/>
        </authorList>
    </citation>
    <scope>NUCLEOTIDE SEQUENCE</scope>
    <source>
        <strain evidence="1">RS0144</strain>
    </source>
</reference>
<evidence type="ECO:0000313" key="1">
    <source>
        <dbReference type="EMBL" id="GMS88364.1"/>
    </source>
</evidence>
<accession>A0AAV5T462</accession>
<dbReference type="EMBL" id="BTSX01000003">
    <property type="protein sequence ID" value="GMS88364.1"/>
    <property type="molecule type" value="Genomic_DNA"/>
</dbReference>
<organism evidence="1 2">
    <name type="scientific">Pristionchus entomophagus</name>
    <dbReference type="NCBI Taxonomy" id="358040"/>
    <lineage>
        <taxon>Eukaryota</taxon>
        <taxon>Metazoa</taxon>
        <taxon>Ecdysozoa</taxon>
        <taxon>Nematoda</taxon>
        <taxon>Chromadorea</taxon>
        <taxon>Rhabditida</taxon>
        <taxon>Rhabditina</taxon>
        <taxon>Diplogasteromorpha</taxon>
        <taxon>Diplogasteroidea</taxon>
        <taxon>Neodiplogasteridae</taxon>
        <taxon>Pristionchus</taxon>
    </lineage>
</organism>
<dbReference type="AlphaFoldDB" id="A0AAV5T462"/>
<keyword evidence="2" id="KW-1185">Reference proteome</keyword>
<gene>
    <name evidence="1" type="ORF">PENTCL1PPCAC_10539</name>
</gene>
<evidence type="ECO:0000313" key="2">
    <source>
        <dbReference type="Proteomes" id="UP001432027"/>
    </source>
</evidence>
<proteinExistence type="predicted"/>
<feature type="non-terminal residue" evidence="1">
    <location>
        <position position="1"/>
    </location>
</feature>
<feature type="non-terminal residue" evidence="1">
    <location>
        <position position="90"/>
    </location>
</feature>
<comment type="caution">
    <text evidence="1">The sequence shown here is derived from an EMBL/GenBank/DDBJ whole genome shotgun (WGS) entry which is preliminary data.</text>
</comment>
<protein>
    <submittedName>
        <fullName evidence="1">Uncharacterized protein</fullName>
    </submittedName>
</protein>
<sequence>HCAKEDCGVPYCSEIRNSDTYFLCSTSLIRSKSTSYDLTVSEKDGNAFAAAAAALSESLENLHRNLQILNQRMNYHAESVKEAHLTMRFE</sequence>